<dbReference type="OrthoDB" id="7960583at2"/>
<sequence>MKKDKIIYWIATGIIVAVMLWSAINFSFNEEMKGAFAHLGLPGWFRIELTVAKFLGVLALVIPMIPHRIKEFAYFGFAITLISATIAHLSSGDSVLLEIGHTFFFVSLVISYLYYYKINGLGLSKPSS</sequence>
<organism evidence="6 7">
    <name type="scientific">Chitinophaga ginsengisoli</name>
    <dbReference type="NCBI Taxonomy" id="363837"/>
    <lineage>
        <taxon>Bacteria</taxon>
        <taxon>Pseudomonadati</taxon>
        <taxon>Bacteroidota</taxon>
        <taxon>Chitinophagia</taxon>
        <taxon>Chitinophagales</taxon>
        <taxon>Chitinophagaceae</taxon>
        <taxon>Chitinophaga</taxon>
    </lineage>
</organism>
<feature type="transmembrane region" description="Helical" evidence="5">
    <location>
        <begin position="44"/>
        <end position="65"/>
    </location>
</feature>
<evidence type="ECO:0000313" key="7">
    <source>
        <dbReference type="Proteomes" id="UP000240978"/>
    </source>
</evidence>
<dbReference type="GO" id="GO:0016020">
    <property type="term" value="C:membrane"/>
    <property type="evidence" value="ECO:0007669"/>
    <property type="project" value="UniProtKB-SubCell"/>
</dbReference>
<name>A0A2P8GAF8_9BACT</name>
<comment type="subcellular location">
    <subcellularLocation>
        <location evidence="1">Membrane</location>
        <topology evidence="1">Multi-pass membrane protein</topology>
    </subcellularLocation>
</comment>
<feature type="transmembrane region" description="Helical" evidence="5">
    <location>
        <begin position="7"/>
        <end position="24"/>
    </location>
</feature>
<evidence type="ECO:0000256" key="3">
    <source>
        <dbReference type="ARBA" id="ARBA00022989"/>
    </source>
</evidence>
<evidence type="ECO:0000256" key="4">
    <source>
        <dbReference type="ARBA" id="ARBA00023136"/>
    </source>
</evidence>
<keyword evidence="2 5" id="KW-0812">Transmembrane</keyword>
<feature type="transmembrane region" description="Helical" evidence="5">
    <location>
        <begin position="95"/>
        <end position="115"/>
    </location>
</feature>
<comment type="caution">
    <text evidence="6">The sequence shown here is derived from an EMBL/GenBank/DDBJ whole genome shotgun (WGS) entry which is preliminary data.</text>
</comment>
<dbReference type="Pfam" id="PF13564">
    <property type="entry name" value="DoxX_2"/>
    <property type="match status" value="1"/>
</dbReference>
<dbReference type="InterPro" id="IPR032808">
    <property type="entry name" value="DoxX"/>
</dbReference>
<proteinExistence type="predicted"/>
<keyword evidence="7" id="KW-1185">Reference proteome</keyword>
<evidence type="ECO:0000256" key="5">
    <source>
        <dbReference type="SAM" id="Phobius"/>
    </source>
</evidence>
<dbReference type="Proteomes" id="UP000240978">
    <property type="component" value="Unassembled WGS sequence"/>
</dbReference>
<accession>A0A2P8GAF8</accession>
<dbReference type="RefSeq" id="WP_106602786.1">
    <property type="nucleotide sequence ID" value="NZ_PYGK01000005.1"/>
</dbReference>
<dbReference type="AlphaFoldDB" id="A0A2P8GAF8"/>
<keyword evidence="4 5" id="KW-0472">Membrane</keyword>
<reference evidence="6 7" key="1">
    <citation type="submission" date="2018-03" db="EMBL/GenBank/DDBJ databases">
        <title>Genomic Encyclopedia of Archaeal and Bacterial Type Strains, Phase II (KMG-II): from individual species to whole genera.</title>
        <authorList>
            <person name="Goeker M."/>
        </authorList>
    </citation>
    <scope>NUCLEOTIDE SEQUENCE [LARGE SCALE GENOMIC DNA]</scope>
    <source>
        <strain evidence="6 7">DSM 18107</strain>
    </source>
</reference>
<feature type="transmembrane region" description="Helical" evidence="5">
    <location>
        <begin position="72"/>
        <end position="89"/>
    </location>
</feature>
<evidence type="ECO:0000256" key="2">
    <source>
        <dbReference type="ARBA" id="ARBA00022692"/>
    </source>
</evidence>
<keyword evidence="3 5" id="KW-1133">Transmembrane helix</keyword>
<gene>
    <name evidence="6" type="ORF">CLV42_105319</name>
</gene>
<evidence type="ECO:0000313" key="6">
    <source>
        <dbReference type="EMBL" id="PSL30956.1"/>
    </source>
</evidence>
<evidence type="ECO:0000256" key="1">
    <source>
        <dbReference type="ARBA" id="ARBA00004141"/>
    </source>
</evidence>
<dbReference type="EMBL" id="PYGK01000005">
    <property type="protein sequence ID" value="PSL30956.1"/>
    <property type="molecule type" value="Genomic_DNA"/>
</dbReference>
<protein>
    <submittedName>
        <fullName evidence="6">DoxX-like protein</fullName>
    </submittedName>
</protein>